<proteinExistence type="predicted"/>
<organism evidence="2 3">
    <name type="scientific">Euplotes crassus</name>
    <dbReference type="NCBI Taxonomy" id="5936"/>
    <lineage>
        <taxon>Eukaryota</taxon>
        <taxon>Sar</taxon>
        <taxon>Alveolata</taxon>
        <taxon>Ciliophora</taxon>
        <taxon>Intramacronucleata</taxon>
        <taxon>Spirotrichea</taxon>
        <taxon>Hypotrichia</taxon>
        <taxon>Euplotida</taxon>
        <taxon>Euplotidae</taxon>
        <taxon>Moneuplotes</taxon>
    </lineage>
</organism>
<evidence type="ECO:0000256" key="1">
    <source>
        <dbReference type="SAM" id="MobiDB-lite"/>
    </source>
</evidence>
<keyword evidence="3" id="KW-1185">Reference proteome</keyword>
<accession>A0AAD1U3Z3</accession>
<sequence>MNISVQKLSPIIEDKPKHLITQSAPKITHKRSFMPKRSKMHIRASILPSKKHPSFHSNIPRSTILLRMNSHSAKRQTLIEDSPSPKSSVHSKIPSQKYLRIPSIHPYPRPLRKSKHRNRFWYKRKNTDSLVKKSKLKMEKYRNILSKPMQKRYRKLIVEQEARCRNSKSVRDLLKYIYFFSPYTKTNVKVELEWFKKEAMSKFEMMSKSHDQAKLDVEKGKRRSGFRLKVASSSDSMAFMKNIDSKYQKLANSAIFNKIKKVEDNKPAKSILVKPEEKKKSKQFLITSFKNLPKPKLMKPSPKSPYKGQSYHLYPSRCKGCICKEAKIKLENSMLPTSPRSPQIINVPKSFSRTQKVPKEISPAPAKPQDRYTLKQLPPGAHNLSPPAKSHLRKSKPSLHQIKFMIEKKPADIQESSQSELFQRDLVNSLAAKE</sequence>
<dbReference type="Proteomes" id="UP001295684">
    <property type="component" value="Unassembled WGS sequence"/>
</dbReference>
<feature type="region of interest" description="Disordered" evidence="1">
    <location>
        <begin position="352"/>
        <end position="399"/>
    </location>
</feature>
<dbReference type="EMBL" id="CAMPGE010002755">
    <property type="protein sequence ID" value="CAI2361566.1"/>
    <property type="molecule type" value="Genomic_DNA"/>
</dbReference>
<feature type="compositionally biased region" description="Polar residues" evidence="1">
    <location>
        <begin position="84"/>
        <end position="93"/>
    </location>
</feature>
<evidence type="ECO:0000313" key="2">
    <source>
        <dbReference type="EMBL" id="CAI2361566.1"/>
    </source>
</evidence>
<feature type="region of interest" description="Disordered" evidence="1">
    <location>
        <begin position="74"/>
        <end position="93"/>
    </location>
</feature>
<dbReference type="AlphaFoldDB" id="A0AAD1U3Z3"/>
<comment type="caution">
    <text evidence="2">The sequence shown here is derived from an EMBL/GenBank/DDBJ whole genome shotgun (WGS) entry which is preliminary data.</text>
</comment>
<protein>
    <submittedName>
        <fullName evidence="2">Uncharacterized protein</fullName>
    </submittedName>
</protein>
<reference evidence="2" key="1">
    <citation type="submission" date="2023-07" db="EMBL/GenBank/DDBJ databases">
        <authorList>
            <consortium name="AG Swart"/>
            <person name="Singh M."/>
            <person name="Singh A."/>
            <person name="Seah K."/>
            <person name="Emmerich C."/>
        </authorList>
    </citation>
    <scope>NUCLEOTIDE SEQUENCE</scope>
    <source>
        <strain evidence="2">DP1</strain>
    </source>
</reference>
<gene>
    <name evidence="2" type="ORF">ECRASSUSDP1_LOCUS2877</name>
</gene>
<name>A0AAD1U3Z3_EUPCR</name>
<evidence type="ECO:0000313" key="3">
    <source>
        <dbReference type="Proteomes" id="UP001295684"/>
    </source>
</evidence>